<dbReference type="Gene3D" id="2.40.160.20">
    <property type="match status" value="1"/>
</dbReference>
<proteinExistence type="predicted"/>
<keyword evidence="4" id="KW-1185">Reference proteome</keyword>
<dbReference type="RefSeq" id="WP_101571323.1">
    <property type="nucleotide sequence ID" value="NZ_JACOOK010000001.1"/>
</dbReference>
<dbReference type="InterPro" id="IPR025665">
    <property type="entry name" value="Beta-barrel_OMP_2"/>
</dbReference>
<keyword evidence="1" id="KW-0732">Signal</keyword>
<name>A0ABR7CJU4_9BACT</name>
<dbReference type="Proteomes" id="UP000636891">
    <property type="component" value="Unassembled WGS sequence"/>
</dbReference>
<feature type="chain" id="PRO_5046068554" evidence="1">
    <location>
        <begin position="21"/>
        <end position="180"/>
    </location>
</feature>
<feature type="domain" description="Outer membrane protein beta-barrel" evidence="2">
    <location>
        <begin position="20"/>
        <end position="159"/>
    </location>
</feature>
<dbReference type="SUPFAM" id="SSF56925">
    <property type="entry name" value="OMPA-like"/>
    <property type="match status" value="1"/>
</dbReference>
<evidence type="ECO:0000313" key="3">
    <source>
        <dbReference type="EMBL" id="MBC5615938.1"/>
    </source>
</evidence>
<dbReference type="InterPro" id="IPR011250">
    <property type="entry name" value="OMP/PagP_B-barrel"/>
</dbReference>
<protein>
    <submittedName>
        <fullName evidence="3">PorT family protein</fullName>
    </submittedName>
</protein>
<gene>
    <name evidence="3" type="ORF">H8S08_02750</name>
</gene>
<evidence type="ECO:0000313" key="4">
    <source>
        <dbReference type="Proteomes" id="UP000636891"/>
    </source>
</evidence>
<evidence type="ECO:0000259" key="2">
    <source>
        <dbReference type="Pfam" id="PF13568"/>
    </source>
</evidence>
<evidence type="ECO:0000256" key="1">
    <source>
        <dbReference type="SAM" id="SignalP"/>
    </source>
</evidence>
<accession>A0ABR7CJU4</accession>
<feature type="signal peptide" evidence="1">
    <location>
        <begin position="1"/>
        <end position="20"/>
    </location>
</feature>
<dbReference type="Pfam" id="PF13568">
    <property type="entry name" value="OMP_b-brl_2"/>
    <property type="match status" value="1"/>
</dbReference>
<reference evidence="3 4" key="1">
    <citation type="submission" date="2020-08" db="EMBL/GenBank/DDBJ databases">
        <title>Genome public.</title>
        <authorList>
            <person name="Liu C."/>
            <person name="Sun Q."/>
        </authorList>
    </citation>
    <scope>NUCLEOTIDE SEQUENCE [LARGE SCALE GENOMIC DNA]</scope>
    <source>
        <strain evidence="3 4">New-7</strain>
    </source>
</reference>
<sequence>MKKVLLSIAALFTVATYASAQETGFGFGPKVGINLSNQTLLDGDYKTGLTAGVFADYRFSNLFALSADVLYSRQGTKGEGVKVKTDNLNIPILANFYLVKGLAVKAGIQPGFLLKAKNNDVDVKAAYKKADVAVPVGVSYLFNCGLILDARYNIGLTSLAKDKDIVTRNSVFAVTAGWRF</sequence>
<dbReference type="EMBL" id="JACOOK010000001">
    <property type="protein sequence ID" value="MBC5615938.1"/>
    <property type="molecule type" value="Genomic_DNA"/>
</dbReference>
<comment type="caution">
    <text evidence="3">The sequence shown here is derived from an EMBL/GenBank/DDBJ whole genome shotgun (WGS) entry which is preliminary data.</text>
</comment>
<organism evidence="3 4">
    <name type="scientific">Alistipes hominis</name>
    <dbReference type="NCBI Taxonomy" id="2763015"/>
    <lineage>
        <taxon>Bacteria</taxon>
        <taxon>Pseudomonadati</taxon>
        <taxon>Bacteroidota</taxon>
        <taxon>Bacteroidia</taxon>
        <taxon>Bacteroidales</taxon>
        <taxon>Rikenellaceae</taxon>
        <taxon>Alistipes</taxon>
    </lineage>
</organism>